<organism evidence="8 9">
    <name type="scientific">Cladophialophora bantiana (strain ATCC 10958 / CBS 173.52 / CDC B-1940 / NIH 8579)</name>
    <name type="common">Xylohypha bantiana</name>
    <dbReference type="NCBI Taxonomy" id="1442370"/>
    <lineage>
        <taxon>Eukaryota</taxon>
        <taxon>Fungi</taxon>
        <taxon>Dikarya</taxon>
        <taxon>Ascomycota</taxon>
        <taxon>Pezizomycotina</taxon>
        <taxon>Eurotiomycetes</taxon>
        <taxon>Chaetothyriomycetidae</taxon>
        <taxon>Chaetothyriales</taxon>
        <taxon>Herpotrichiellaceae</taxon>
        <taxon>Cladophialophora</taxon>
    </lineage>
</organism>
<evidence type="ECO:0000256" key="5">
    <source>
        <dbReference type="ARBA" id="ARBA00023242"/>
    </source>
</evidence>
<evidence type="ECO:0000256" key="3">
    <source>
        <dbReference type="ARBA" id="ARBA00023125"/>
    </source>
</evidence>
<dbReference type="InterPro" id="IPR052073">
    <property type="entry name" value="Amide_Lactam_Regulators"/>
</dbReference>
<feature type="region of interest" description="Disordered" evidence="6">
    <location>
        <begin position="1"/>
        <end position="22"/>
    </location>
</feature>
<dbReference type="GeneID" id="27699594"/>
<dbReference type="GO" id="GO:0008270">
    <property type="term" value="F:zinc ion binding"/>
    <property type="evidence" value="ECO:0007669"/>
    <property type="project" value="InterPro"/>
</dbReference>
<dbReference type="OrthoDB" id="5121955at2759"/>
<evidence type="ECO:0000256" key="6">
    <source>
        <dbReference type="SAM" id="MobiDB-lite"/>
    </source>
</evidence>
<accession>A0A0D2G265</accession>
<dbReference type="VEuPathDB" id="FungiDB:Z519_06666"/>
<dbReference type="RefSeq" id="XP_016619486.1">
    <property type="nucleotide sequence ID" value="XM_016764404.1"/>
</dbReference>
<dbReference type="GO" id="GO:0003677">
    <property type="term" value="F:DNA binding"/>
    <property type="evidence" value="ECO:0007669"/>
    <property type="project" value="UniProtKB-KW"/>
</dbReference>
<evidence type="ECO:0000313" key="9">
    <source>
        <dbReference type="Proteomes" id="UP000053789"/>
    </source>
</evidence>
<dbReference type="HOGENOM" id="CLU_016054_0_0_1"/>
<dbReference type="SMART" id="SM00906">
    <property type="entry name" value="Fungal_trans"/>
    <property type="match status" value="1"/>
</dbReference>
<dbReference type="GO" id="GO:0006351">
    <property type="term" value="P:DNA-templated transcription"/>
    <property type="evidence" value="ECO:0007669"/>
    <property type="project" value="InterPro"/>
</dbReference>
<dbReference type="PANTHER" id="PTHR47171">
    <property type="entry name" value="FARA-RELATED"/>
    <property type="match status" value="1"/>
</dbReference>
<feature type="domain" description="Xylanolytic transcriptional activator regulatory" evidence="7">
    <location>
        <begin position="238"/>
        <end position="305"/>
    </location>
</feature>
<keyword evidence="4" id="KW-0804">Transcription</keyword>
<dbReference type="Proteomes" id="UP000053789">
    <property type="component" value="Unassembled WGS sequence"/>
</dbReference>
<dbReference type="AlphaFoldDB" id="A0A0D2G265"/>
<dbReference type="InterPro" id="IPR007219">
    <property type="entry name" value="XnlR_reg_dom"/>
</dbReference>
<evidence type="ECO:0000259" key="7">
    <source>
        <dbReference type="SMART" id="SM00906"/>
    </source>
</evidence>
<gene>
    <name evidence="8" type="ORF">Z519_06666</name>
</gene>
<evidence type="ECO:0000256" key="2">
    <source>
        <dbReference type="ARBA" id="ARBA00023015"/>
    </source>
</evidence>
<dbReference type="Pfam" id="PF04082">
    <property type="entry name" value="Fungal_trans"/>
    <property type="match status" value="1"/>
</dbReference>
<keyword evidence="3" id="KW-0238">DNA-binding</keyword>
<protein>
    <recommendedName>
        <fullName evidence="7">Xylanolytic transcriptional activator regulatory domain-containing protein</fullName>
    </recommendedName>
</protein>
<evidence type="ECO:0000256" key="1">
    <source>
        <dbReference type="ARBA" id="ARBA00022833"/>
    </source>
</evidence>
<keyword evidence="9" id="KW-1185">Reference proteome</keyword>
<reference evidence="8" key="1">
    <citation type="submission" date="2015-01" db="EMBL/GenBank/DDBJ databases">
        <title>The Genome Sequence of Cladophialophora bantiana CBS 173.52.</title>
        <authorList>
            <consortium name="The Broad Institute Genomics Platform"/>
            <person name="Cuomo C."/>
            <person name="de Hoog S."/>
            <person name="Gorbushina A."/>
            <person name="Stielow B."/>
            <person name="Teixiera M."/>
            <person name="Abouelleil A."/>
            <person name="Chapman S.B."/>
            <person name="Priest M."/>
            <person name="Young S.K."/>
            <person name="Wortman J."/>
            <person name="Nusbaum C."/>
            <person name="Birren B."/>
        </authorList>
    </citation>
    <scope>NUCLEOTIDE SEQUENCE [LARGE SCALE GENOMIC DNA]</scope>
    <source>
        <strain evidence="8">CBS 173.52</strain>
    </source>
</reference>
<keyword evidence="2" id="KW-0805">Transcription regulation</keyword>
<dbReference type="EMBL" id="KN846988">
    <property type="protein sequence ID" value="KIW92817.1"/>
    <property type="molecule type" value="Genomic_DNA"/>
</dbReference>
<evidence type="ECO:0000313" key="8">
    <source>
        <dbReference type="EMBL" id="KIW92817.1"/>
    </source>
</evidence>
<name>A0A0D2G265_CLAB1</name>
<keyword evidence="1" id="KW-0862">Zinc</keyword>
<sequence>MTATGQPKSLNHGHTLRSPTIAATANSQWRAGERVVYGGESHNHSILPHMTGHRRFFSRKPVNSPRLLCNLPNGDQHRLAAKIPSDTWCEKALVDDDNNPFNHLASEDLFFLCRMKNVLHFPPTPIMDKFMMVFIQHVLPEFPIIDRNKLRDMYDAFVKGFVLSPLLLHSILYAAALYVDETVISEGGFSSRAAAKDFFYTRVTLLYGMDCERQQLVIIQALLLISPWWRDYAEEKDTRYWIGCACKIAQTMGMHTRVSPTCKLSFEERSIWRRARDRNASVGLARPFLINSDDVDVEPLTIEDFFETPVDKSSHATFNDGSSLSKVDFNASSPVHILFATELVRFSTLLDRIVKANVGQRLEPTRALDTLTTCYNELVREPPRTLSQFFSGRADIRTKSEVDNMWLTFLHINYERIVALNCRYLHKILSETAITHTDAPSLQDIRTSIVRSAARSINLYEDLLVVGTLRYSHGFMNTAIFIALLTYAEEIKLSPKESHRFKSAASKFSMGLIILEEMGKNWSVPVWAHSLFQYLSCNDFARLRQLPQRPSRWSSPSLIDQLGGGPPSSERRDGPCDNTADASAESVVDEAWLMDCFTLQDINSWFQFDDHEIQQSVMQS</sequence>
<feature type="region of interest" description="Disordered" evidence="6">
    <location>
        <begin position="550"/>
        <end position="581"/>
    </location>
</feature>
<evidence type="ECO:0000256" key="4">
    <source>
        <dbReference type="ARBA" id="ARBA00023163"/>
    </source>
</evidence>
<dbReference type="PANTHER" id="PTHR47171:SF1">
    <property type="entry name" value="ZN(II)2CYS6 TRANSCRIPTION FACTOR (EUROFUNG)"/>
    <property type="match status" value="1"/>
</dbReference>
<proteinExistence type="predicted"/>
<dbReference type="CDD" id="cd12148">
    <property type="entry name" value="fungal_TF_MHR"/>
    <property type="match status" value="1"/>
</dbReference>
<keyword evidence="5" id="KW-0539">Nucleus</keyword>